<comment type="caution">
    <text evidence="1">The sequence shown here is derived from an EMBL/GenBank/DDBJ whole genome shotgun (WGS) entry which is preliminary data.</text>
</comment>
<accession>A0AAV7PQ71</accession>
<gene>
    <name evidence="1" type="ORF">NDU88_007435</name>
</gene>
<evidence type="ECO:0000313" key="1">
    <source>
        <dbReference type="EMBL" id="KAJ1129064.1"/>
    </source>
</evidence>
<dbReference type="EMBL" id="JANPWB010000011">
    <property type="protein sequence ID" value="KAJ1129064.1"/>
    <property type="molecule type" value="Genomic_DNA"/>
</dbReference>
<keyword evidence="2" id="KW-1185">Reference proteome</keyword>
<organism evidence="1 2">
    <name type="scientific">Pleurodeles waltl</name>
    <name type="common">Iberian ribbed newt</name>
    <dbReference type="NCBI Taxonomy" id="8319"/>
    <lineage>
        <taxon>Eukaryota</taxon>
        <taxon>Metazoa</taxon>
        <taxon>Chordata</taxon>
        <taxon>Craniata</taxon>
        <taxon>Vertebrata</taxon>
        <taxon>Euteleostomi</taxon>
        <taxon>Amphibia</taxon>
        <taxon>Batrachia</taxon>
        <taxon>Caudata</taxon>
        <taxon>Salamandroidea</taxon>
        <taxon>Salamandridae</taxon>
        <taxon>Pleurodelinae</taxon>
        <taxon>Pleurodeles</taxon>
    </lineage>
</organism>
<dbReference type="Proteomes" id="UP001066276">
    <property type="component" value="Chromosome 7"/>
</dbReference>
<sequence length="157" mass="17246">MGWPFILPVYSRSLLSRIGKCYCDFRFSDIFCLATGMELTVPKWAPVLEMFPQEAIYEREGLPQSSGRGRSGCAGLGPSLDLTLAVCKGSGSAEGEEKCYCVPAEGTRHVNERGDPAFEVEETSTGVCGLRPQRNDVGVARAWRQGRRLPRPLNTCL</sequence>
<name>A0AAV7PQ71_PLEWA</name>
<evidence type="ECO:0000313" key="2">
    <source>
        <dbReference type="Proteomes" id="UP001066276"/>
    </source>
</evidence>
<proteinExistence type="predicted"/>
<dbReference type="AlphaFoldDB" id="A0AAV7PQ71"/>
<protein>
    <submittedName>
        <fullName evidence="1">Uncharacterized protein</fullName>
    </submittedName>
</protein>
<reference evidence="1" key="1">
    <citation type="journal article" date="2022" name="bioRxiv">
        <title>Sequencing and chromosome-scale assembly of the giantPleurodeles waltlgenome.</title>
        <authorList>
            <person name="Brown T."/>
            <person name="Elewa A."/>
            <person name="Iarovenko S."/>
            <person name="Subramanian E."/>
            <person name="Araus A.J."/>
            <person name="Petzold A."/>
            <person name="Susuki M."/>
            <person name="Suzuki K.-i.T."/>
            <person name="Hayashi T."/>
            <person name="Toyoda A."/>
            <person name="Oliveira C."/>
            <person name="Osipova E."/>
            <person name="Leigh N.D."/>
            <person name="Simon A."/>
            <person name="Yun M.H."/>
        </authorList>
    </citation>
    <scope>NUCLEOTIDE SEQUENCE</scope>
    <source>
        <strain evidence="1">20211129_DDA</strain>
        <tissue evidence="1">Liver</tissue>
    </source>
</reference>